<evidence type="ECO:0000256" key="2">
    <source>
        <dbReference type="SAM" id="MobiDB-lite"/>
    </source>
</evidence>
<evidence type="ECO:0000313" key="5">
    <source>
        <dbReference type="Proteomes" id="UP000002008"/>
    </source>
</evidence>
<reference evidence="5" key="1">
    <citation type="journal article" date="2011" name="BMC Genomics">
        <title>Complete genome sequence of the filamentous anoxygenic phototrophic bacterium Chloroflexus aurantiacus.</title>
        <authorList>
            <person name="Tang K.H."/>
            <person name="Barry K."/>
            <person name="Chertkov O."/>
            <person name="Dalin E."/>
            <person name="Han C.S."/>
            <person name="Hauser L.J."/>
            <person name="Honchak B.M."/>
            <person name="Karbach L.E."/>
            <person name="Land M.L."/>
            <person name="Lapidus A."/>
            <person name="Larimer F.W."/>
            <person name="Mikhailova N."/>
            <person name="Pitluck S."/>
            <person name="Pierson B.K."/>
            <person name="Blankenship R.E."/>
        </authorList>
    </citation>
    <scope>NUCLEOTIDE SEQUENCE [LARGE SCALE GENOMIC DNA]</scope>
    <source>
        <strain evidence="5">ATCC 29366 / DSM 635 / J-10-fl</strain>
    </source>
</reference>
<dbReference type="PANTHER" id="PTHR47691:SF3">
    <property type="entry name" value="HTH-TYPE TRANSCRIPTIONAL REGULATOR RV0890C-RELATED"/>
    <property type="match status" value="1"/>
</dbReference>
<dbReference type="Pfam" id="PF13424">
    <property type="entry name" value="TPR_12"/>
    <property type="match status" value="1"/>
</dbReference>
<dbReference type="GO" id="GO:0003677">
    <property type="term" value="F:DNA binding"/>
    <property type="evidence" value="ECO:0007669"/>
    <property type="project" value="InterPro"/>
</dbReference>
<dbReference type="SUPFAM" id="SSF48452">
    <property type="entry name" value="TPR-like"/>
    <property type="match status" value="1"/>
</dbReference>
<evidence type="ECO:0000256" key="1">
    <source>
        <dbReference type="PROSITE-ProRule" id="PRU00339"/>
    </source>
</evidence>
<dbReference type="InParanoid" id="A9WET7"/>
<dbReference type="InterPro" id="IPR019734">
    <property type="entry name" value="TPR_rpt"/>
</dbReference>
<dbReference type="GO" id="GO:0043531">
    <property type="term" value="F:ADP binding"/>
    <property type="evidence" value="ECO:0007669"/>
    <property type="project" value="InterPro"/>
</dbReference>
<organism evidence="4 5">
    <name type="scientific">Chloroflexus aurantiacus (strain ATCC 29366 / DSM 635 / J-10-fl)</name>
    <dbReference type="NCBI Taxonomy" id="324602"/>
    <lineage>
        <taxon>Bacteria</taxon>
        <taxon>Bacillati</taxon>
        <taxon>Chloroflexota</taxon>
        <taxon>Chloroflexia</taxon>
        <taxon>Chloroflexales</taxon>
        <taxon>Chloroflexineae</taxon>
        <taxon>Chloroflexaceae</taxon>
        <taxon>Chloroflexus</taxon>
    </lineage>
</organism>
<dbReference type="EMBL" id="CP000909">
    <property type="protein sequence ID" value="ABY33846.1"/>
    <property type="molecule type" value="Genomic_DNA"/>
</dbReference>
<dbReference type="PROSITE" id="PS50005">
    <property type="entry name" value="TPR"/>
    <property type="match status" value="1"/>
</dbReference>
<dbReference type="PRINTS" id="PR00364">
    <property type="entry name" value="DISEASERSIST"/>
</dbReference>
<dbReference type="SUPFAM" id="SSF52540">
    <property type="entry name" value="P-loop containing nucleoside triphosphate hydrolases"/>
    <property type="match status" value="1"/>
</dbReference>
<dbReference type="AlphaFoldDB" id="A9WET7"/>
<dbReference type="InterPro" id="IPR027417">
    <property type="entry name" value="P-loop_NTPase"/>
</dbReference>
<dbReference type="SUPFAM" id="SSF47413">
    <property type="entry name" value="lambda repressor-like DNA-binding domains"/>
    <property type="match status" value="1"/>
</dbReference>
<dbReference type="InterPro" id="IPR010982">
    <property type="entry name" value="Lambda_DNA-bd_dom_sf"/>
</dbReference>
<proteinExistence type="predicted"/>
<feature type="domain" description="HTH cro/C1-type" evidence="3">
    <location>
        <begin position="21"/>
        <end position="54"/>
    </location>
</feature>
<sequence>MCPVSATDVALDTCTTCGEALRLLRRRARLSQRELSIATGYSESHISRIENNERPLDRHSLLALFVPALQLQAEPETVARWLALCTSTPSSRSESARSTESTFAESPAYSPTPALPLQLTSFIGRIEEVSEVCTLLQRPDVRLLSFTGIGGCGKTRLALRVAEMVAPGYAHGVHWVELAALEQPHVLPQLMLERWQLRCGATDHPLDVLSNFVSNRRMLLVLDNCEHLIEAVATLVLKLLQRCPSLQILATSREILSVPGEVHYHVQPLSLPPVWRSSSPSATEIMRYEAIQLFVARSQAVFPAFTLTDTNAAAVAAICQRLDGIPLGIELAAAWMSTLAPQQLAEHLQMDFSLLVDQRRSVLPRHQTLRAAIEWSYRLLTDPERTLLRYLAVLRGTWSLAIAEAIAGEAGFSATHQLLYILNRLVSKSLITVDHRNEGEAWYRLLEPLREYLLTMLSEEEEARIQQHRLRYYAHLVETAEAGLSGALQQSWLDRMEREHDNLRAALSWGCDHAGVPAQLAALLASRIWRFWLVRGYYCEGRRWLEEMLTRTAPSGQVRIRLLYGAGVLARLQLDLDAAARFAGEQLQLAAELNDLRGLADGYGVMGWIEAFQGNLQEATRFFEQRLLISRQLNYQRGIAYALRGLGESATAQANYREAGAYLQEALSIFTELGDRRYIAQIWRDFGRLAYHEDDLESAITAFQSSLAIYQEVADAHSVAELLLDLSRLALANHDLAAAVAHQAAADRLIEDTIDRQLRCASDLNRARIALHQQDVPAAREYLKEALQILAVLHDRPAMITGIELSAAVALAMQEPVHALCLWSAARRFRQGSGLWAPRFESRWTQQEIDTLRLRMPPDDFSAFWQIGQVWPLEQAVTQAHILLVGRS</sequence>
<feature type="repeat" description="TPR" evidence="1">
    <location>
        <begin position="680"/>
        <end position="713"/>
    </location>
</feature>
<feature type="compositionally biased region" description="Low complexity" evidence="2">
    <location>
        <begin position="90"/>
        <end position="106"/>
    </location>
</feature>
<dbReference type="PATRIC" id="fig|324602.8.peg.694"/>
<dbReference type="InterPro" id="IPR002182">
    <property type="entry name" value="NB-ARC"/>
</dbReference>
<protein>
    <submittedName>
        <fullName evidence="4">TPR repeat-containing protein</fullName>
    </submittedName>
</protein>
<dbReference type="Gene3D" id="3.40.50.300">
    <property type="entry name" value="P-loop containing nucleotide triphosphate hydrolases"/>
    <property type="match status" value="1"/>
</dbReference>
<dbReference type="Pfam" id="PF00931">
    <property type="entry name" value="NB-ARC"/>
    <property type="match status" value="1"/>
</dbReference>
<name>A9WET7_CHLAA</name>
<dbReference type="EnsemblBacteria" id="ABY33846">
    <property type="protein sequence ID" value="ABY33846"/>
    <property type="gene ID" value="Caur_0605"/>
</dbReference>
<dbReference type="RefSeq" id="WP_012256502.1">
    <property type="nucleotide sequence ID" value="NC_010175.1"/>
</dbReference>
<feature type="region of interest" description="Disordered" evidence="2">
    <location>
        <begin position="90"/>
        <end position="109"/>
    </location>
</feature>
<keyword evidence="5" id="KW-1185">Reference proteome</keyword>
<dbReference type="Proteomes" id="UP000002008">
    <property type="component" value="Chromosome"/>
</dbReference>
<dbReference type="PROSITE" id="PS50943">
    <property type="entry name" value="HTH_CROC1"/>
    <property type="match status" value="1"/>
</dbReference>
<dbReference type="HOGENOM" id="CLU_004665_5_0_0"/>
<dbReference type="eggNOG" id="COG3903">
    <property type="taxonomic scope" value="Bacteria"/>
</dbReference>
<keyword evidence="1" id="KW-0802">TPR repeat</keyword>
<dbReference type="SMART" id="SM00530">
    <property type="entry name" value="HTH_XRE"/>
    <property type="match status" value="1"/>
</dbReference>
<dbReference type="InterPro" id="IPR001387">
    <property type="entry name" value="Cro/C1-type_HTH"/>
</dbReference>
<dbReference type="SMART" id="SM00028">
    <property type="entry name" value="TPR"/>
    <property type="match status" value="4"/>
</dbReference>
<dbReference type="KEGG" id="cau:Caur_0605"/>
<dbReference type="Gene3D" id="1.10.260.40">
    <property type="entry name" value="lambda repressor-like DNA-binding domains"/>
    <property type="match status" value="1"/>
</dbReference>
<dbReference type="CDD" id="cd00093">
    <property type="entry name" value="HTH_XRE"/>
    <property type="match status" value="1"/>
</dbReference>
<dbReference type="InterPro" id="IPR011990">
    <property type="entry name" value="TPR-like_helical_dom_sf"/>
</dbReference>
<gene>
    <name evidence="4" type="ordered locus">Caur_0605</name>
</gene>
<evidence type="ECO:0000259" key="3">
    <source>
        <dbReference type="PROSITE" id="PS50943"/>
    </source>
</evidence>
<evidence type="ECO:0000313" key="4">
    <source>
        <dbReference type="EMBL" id="ABY33846.1"/>
    </source>
</evidence>
<dbReference type="Gene3D" id="1.25.40.10">
    <property type="entry name" value="Tetratricopeptide repeat domain"/>
    <property type="match status" value="1"/>
</dbReference>
<accession>A9WET7</accession>
<dbReference type="Pfam" id="PF13560">
    <property type="entry name" value="HTH_31"/>
    <property type="match status" value="1"/>
</dbReference>
<dbReference type="PANTHER" id="PTHR47691">
    <property type="entry name" value="REGULATOR-RELATED"/>
    <property type="match status" value="1"/>
</dbReference>
<dbReference type="STRING" id="324602.Caur_0605"/>